<gene>
    <name evidence="1" type="ORF">LCGC14_1321440</name>
</gene>
<name>A0A0F9KJD9_9ZZZZ</name>
<organism evidence="1">
    <name type="scientific">marine sediment metagenome</name>
    <dbReference type="NCBI Taxonomy" id="412755"/>
    <lineage>
        <taxon>unclassified sequences</taxon>
        <taxon>metagenomes</taxon>
        <taxon>ecological metagenomes</taxon>
    </lineage>
</organism>
<dbReference type="AlphaFoldDB" id="A0A0F9KJD9"/>
<dbReference type="EMBL" id="LAZR01007890">
    <property type="protein sequence ID" value="KKM82254.1"/>
    <property type="molecule type" value="Genomic_DNA"/>
</dbReference>
<sequence length="118" mass="13384">MSARPCKTTSCDGDGNERLLMFHRTIRVPASLWQAVKRKSADDGKAIRWVVDDALDAELINLIDELRQLGLRGEIKDDKLVRMPMDDNVRGRILFGRRQTGLPAVLLLKLCLMRHCKG</sequence>
<proteinExistence type="predicted"/>
<evidence type="ECO:0000313" key="1">
    <source>
        <dbReference type="EMBL" id="KKM82254.1"/>
    </source>
</evidence>
<comment type="caution">
    <text evidence="1">The sequence shown here is derived from an EMBL/GenBank/DDBJ whole genome shotgun (WGS) entry which is preliminary data.</text>
</comment>
<reference evidence="1" key="1">
    <citation type="journal article" date="2015" name="Nature">
        <title>Complex archaea that bridge the gap between prokaryotes and eukaryotes.</title>
        <authorList>
            <person name="Spang A."/>
            <person name="Saw J.H."/>
            <person name="Jorgensen S.L."/>
            <person name="Zaremba-Niedzwiedzka K."/>
            <person name="Martijn J."/>
            <person name="Lind A.E."/>
            <person name="van Eijk R."/>
            <person name="Schleper C."/>
            <person name="Guy L."/>
            <person name="Ettema T.J."/>
        </authorList>
    </citation>
    <scope>NUCLEOTIDE SEQUENCE</scope>
</reference>
<protein>
    <submittedName>
        <fullName evidence="1">Uncharacterized protein</fullName>
    </submittedName>
</protein>
<accession>A0A0F9KJD9</accession>